<evidence type="ECO:0000256" key="2">
    <source>
        <dbReference type="ARBA" id="ARBA00022614"/>
    </source>
</evidence>
<dbReference type="PRINTS" id="PR00019">
    <property type="entry name" value="LEURICHRPT"/>
</dbReference>
<keyword evidence="5" id="KW-0677">Repeat</keyword>
<dbReference type="Pfam" id="PF13855">
    <property type="entry name" value="LRR_8"/>
    <property type="match status" value="1"/>
</dbReference>
<dbReference type="PANTHER" id="PTHR24365">
    <property type="entry name" value="TOLL-LIKE RECEPTOR"/>
    <property type="match status" value="1"/>
</dbReference>
<dbReference type="PROSITE" id="PS51450">
    <property type="entry name" value="LRR"/>
    <property type="match status" value="1"/>
</dbReference>
<proteinExistence type="predicted"/>
<keyword evidence="2" id="KW-0433">Leucine-rich repeat</keyword>
<dbReference type="GO" id="GO:0005886">
    <property type="term" value="C:plasma membrane"/>
    <property type="evidence" value="ECO:0007669"/>
    <property type="project" value="TreeGrafter"/>
</dbReference>
<dbReference type="PANTHER" id="PTHR24365:SF530">
    <property type="entry name" value="MSTPROX-RELATED"/>
    <property type="match status" value="1"/>
</dbReference>
<keyword evidence="8" id="KW-0325">Glycoprotein</keyword>
<evidence type="ECO:0000256" key="1">
    <source>
        <dbReference type="ARBA" id="ARBA00004167"/>
    </source>
</evidence>
<evidence type="ECO:0000256" key="3">
    <source>
        <dbReference type="ARBA" id="ARBA00022692"/>
    </source>
</evidence>
<keyword evidence="4" id="KW-0732">Signal</keyword>
<gene>
    <name evidence="9" type="ORF">CTOB1V02_LOCUS7162</name>
</gene>
<dbReference type="InterPro" id="IPR032675">
    <property type="entry name" value="LRR_dom_sf"/>
</dbReference>
<keyword evidence="7" id="KW-0472">Membrane</keyword>
<evidence type="ECO:0000256" key="5">
    <source>
        <dbReference type="ARBA" id="ARBA00022737"/>
    </source>
</evidence>
<accession>A0A7R8ZLR6</accession>
<organism evidence="9">
    <name type="scientific">Cyprideis torosa</name>
    <dbReference type="NCBI Taxonomy" id="163714"/>
    <lineage>
        <taxon>Eukaryota</taxon>
        <taxon>Metazoa</taxon>
        <taxon>Ecdysozoa</taxon>
        <taxon>Arthropoda</taxon>
        <taxon>Crustacea</taxon>
        <taxon>Oligostraca</taxon>
        <taxon>Ostracoda</taxon>
        <taxon>Podocopa</taxon>
        <taxon>Podocopida</taxon>
        <taxon>Cytherocopina</taxon>
        <taxon>Cytheroidea</taxon>
        <taxon>Cytherideidae</taxon>
        <taxon>Cyprideis</taxon>
    </lineage>
</organism>
<dbReference type="InterPro" id="IPR000483">
    <property type="entry name" value="Cys-rich_flank_reg_C"/>
</dbReference>
<dbReference type="InterPro" id="IPR003591">
    <property type="entry name" value="Leu-rich_rpt_typical-subtyp"/>
</dbReference>
<comment type="subcellular location">
    <subcellularLocation>
        <location evidence="1">Membrane</location>
        <topology evidence="1">Single-pass membrane protein</topology>
    </subcellularLocation>
</comment>
<dbReference type="SMART" id="SM00369">
    <property type="entry name" value="LRR_TYP"/>
    <property type="match status" value="5"/>
</dbReference>
<evidence type="ECO:0000256" key="4">
    <source>
        <dbReference type="ARBA" id="ARBA00022729"/>
    </source>
</evidence>
<dbReference type="Pfam" id="PF00560">
    <property type="entry name" value="LRR_1"/>
    <property type="match status" value="1"/>
</dbReference>
<dbReference type="OrthoDB" id="643377at2759"/>
<dbReference type="AlphaFoldDB" id="A0A7R8ZLR6"/>
<dbReference type="SMART" id="SM00082">
    <property type="entry name" value="LRRCT"/>
    <property type="match status" value="1"/>
</dbReference>
<dbReference type="SUPFAM" id="SSF52058">
    <property type="entry name" value="L domain-like"/>
    <property type="match status" value="1"/>
</dbReference>
<evidence type="ECO:0000256" key="6">
    <source>
        <dbReference type="ARBA" id="ARBA00022989"/>
    </source>
</evidence>
<dbReference type="InterPro" id="IPR001611">
    <property type="entry name" value="Leu-rich_rpt"/>
</dbReference>
<evidence type="ECO:0000313" key="9">
    <source>
        <dbReference type="EMBL" id="CAD7229289.1"/>
    </source>
</evidence>
<keyword evidence="3" id="KW-0812">Transmembrane</keyword>
<dbReference type="GO" id="GO:0007165">
    <property type="term" value="P:signal transduction"/>
    <property type="evidence" value="ECO:0007669"/>
    <property type="project" value="TreeGrafter"/>
</dbReference>
<dbReference type="GO" id="GO:0038023">
    <property type="term" value="F:signaling receptor activity"/>
    <property type="evidence" value="ECO:0007669"/>
    <property type="project" value="TreeGrafter"/>
</dbReference>
<protein>
    <submittedName>
        <fullName evidence="9">Uncharacterized protein</fullName>
    </submittedName>
</protein>
<keyword evidence="6" id="KW-1133">Transmembrane helix</keyword>
<evidence type="ECO:0000256" key="8">
    <source>
        <dbReference type="ARBA" id="ARBA00023180"/>
    </source>
</evidence>
<sequence length="269" mass="30503">MKNLTHLMLSLNEILFIGRETFSGLDELEHLELDQSQISEIEPGAFSSLSNLKTLNLSSNKLGFTSPFFVQDFANLSRLEILDLSHNALSNMPVTDFTFQSVESLLLTGNRFRELDRLWIGPNLKYLDVSKNQISVYRPWSNSNESFSLELLDFSSNHLLYLDKDLLEVFNQTHSLLLGDNPFICSCDMLPYVRWLQKHAANALVLDVPLCSYPKYIVGEPLLRLEEIIRCEIPVLATEIGNSYAAVRSSASFVALSVSLIPVLRFAFY</sequence>
<name>A0A7R8ZLR6_9CRUS</name>
<dbReference type="EMBL" id="OB661979">
    <property type="protein sequence ID" value="CAD7229289.1"/>
    <property type="molecule type" value="Genomic_DNA"/>
</dbReference>
<dbReference type="Gene3D" id="3.80.10.10">
    <property type="entry name" value="Ribonuclease Inhibitor"/>
    <property type="match status" value="2"/>
</dbReference>
<reference evidence="9" key="1">
    <citation type="submission" date="2020-11" db="EMBL/GenBank/DDBJ databases">
        <authorList>
            <person name="Tran Van P."/>
        </authorList>
    </citation>
    <scope>NUCLEOTIDE SEQUENCE</scope>
</reference>
<evidence type="ECO:0000256" key="7">
    <source>
        <dbReference type="ARBA" id="ARBA00023136"/>
    </source>
</evidence>